<reference evidence="1" key="1">
    <citation type="submission" date="2022-04" db="EMBL/GenBank/DDBJ databases">
        <title>Genome of the entomopathogenic fungus Entomophthora muscae.</title>
        <authorList>
            <person name="Elya C."/>
            <person name="Lovett B.R."/>
            <person name="Lee E."/>
            <person name="Macias A.M."/>
            <person name="Hajek A.E."/>
            <person name="De Bivort B.L."/>
            <person name="Kasson M.T."/>
            <person name="De Fine Licht H.H."/>
            <person name="Stajich J.E."/>
        </authorList>
    </citation>
    <scope>NUCLEOTIDE SEQUENCE</scope>
    <source>
        <strain evidence="1">Berkeley</strain>
    </source>
</reference>
<organism evidence="1 2">
    <name type="scientific">Entomophthora muscae</name>
    <dbReference type="NCBI Taxonomy" id="34485"/>
    <lineage>
        <taxon>Eukaryota</taxon>
        <taxon>Fungi</taxon>
        <taxon>Fungi incertae sedis</taxon>
        <taxon>Zoopagomycota</taxon>
        <taxon>Entomophthoromycotina</taxon>
        <taxon>Entomophthoromycetes</taxon>
        <taxon>Entomophthorales</taxon>
        <taxon>Entomophthoraceae</taxon>
        <taxon>Entomophthora</taxon>
    </lineage>
</organism>
<comment type="caution">
    <text evidence="1">The sequence shown here is derived from an EMBL/GenBank/DDBJ whole genome shotgun (WGS) entry which is preliminary data.</text>
</comment>
<evidence type="ECO:0000313" key="1">
    <source>
        <dbReference type="EMBL" id="KAJ9060192.1"/>
    </source>
</evidence>
<dbReference type="EMBL" id="QTSX02005235">
    <property type="protein sequence ID" value="KAJ9060192.1"/>
    <property type="molecule type" value="Genomic_DNA"/>
</dbReference>
<protein>
    <submittedName>
        <fullName evidence="1">Uncharacterized protein</fullName>
    </submittedName>
</protein>
<name>A0ACC2SD28_9FUNG</name>
<accession>A0ACC2SD28</accession>
<proteinExistence type="predicted"/>
<gene>
    <name evidence="1" type="ORF">DSO57_1033500</name>
</gene>
<evidence type="ECO:0000313" key="2">
    <source>
        <dbReference type="Proteomes" id="UP001165960"/>
    </source>
</evidence>
<dbReference type="Proteomes" id="UP001165960">
    <property type="component" value="Unassembled WGS sequence"/>
</dbReference>
<keyword evidence="2" id="KW-1185">Reference proteome</keyword>
<sequence>MLKQQLKIPWSGIKLVTFGQPQVGNKAFANWMNSQASTHLCVVNNRNKAPMYPLHNGLCTSPPGILLGWYDH</sequence>